<dbReference type="Pfam" id="PF17957">
    <property type="entry name" value="Big_7"/>
    <property type="match status" value="3"/>
</dbReference>
<dbReference type="InterPro" id="IPR036280">
    <property type="entry name" value="Multihaem_cyt_sf"/>
</dbReference>
<dbReference type="PROSITE" id="PS51820">
    <property type="entry name" value="PA14"/>
    <property type="match status" value="1"/>
</dbReference>
<dbReference type="Gene3D" id="2.60.120.430">
    <property type="entry name" value="Galactose-binding lectin"/>
    <property type="match status" value="1"/>
</dbReference>
<evidence type="ECO:0000313" key="3">
    <source>
        <dbReference type="EMBL" id="MBK1818001.1"/>
    </source>
</evidence>
<dbReference type="SUPFAM" id="SSF48695">
    <property type="entry name" value="Multiheme cytochromes"/>
    <property type="match status" value="1"/>
</dbReference>
<feature type="chain" id="PRO_5037458227" evidence="1">
    <location>
        <begin position="23"/>
        <end position="1810"/>
    </location>
</feature>
<dbReference type="InterPro" id="IPR008979">
    <property type="entry name" value="Galactose-bd-like_sf"/>
</dbReference>
<dbReference type="GO" id="GO:0009055">
    <property type="term" value="F:electron transfer activity"/>
    <property type="evidence" value="ECO:0007669"/>
    <property type="project" value="InterPro"/>
</dbReference>
<dbReference type="SUPFAM" id="SSF50952">
    <property type="entry name" value="Soluble quinoprotein glucose dehydrogenase"/>
    <property type="match status" value="1"/>
</dbReference>
<accession>A0A934VDG6</accession>
<dbReference type="InterPro" id="IPR011042">
    <property type="entry name" value="6-blade_b-propeller_TolB-like"/>
</dbReference>
<evidence type="ECO:0000313" key="4">
    <source>
        <dbReference type="Proteomes" id="UP000600139"/>
    </source>
</evidence>
<protein>
    <submittedName>
        <fullName evidence="3">PQQ-dependent sugar dehydrogenase</fullName>
    </submittedName>
</protein>
<dbReference type="Gene3D" id="2.60.120.200">
    <property type="match status" value="2"/>
</dbReference>
<keyword evidence="1" id="KW-0732">Signal</keyword>
<feature type="domain" description="PA14" evidence="2">
    <location>
        <begin position="1497"/>
        <end position="1634"/>
    </location>
</feature>
<dbReference type="Proteomes" id="UP000600139">
    <property type="component" value="Unassembled WGS sequence"/>
</dbReference>
<dbReference type="Pfam" id="PF07691">
    <property type="entry name" value="PA14"/>
    <property type="match status" value="1"/>
</dbReference>
<dbReference type="Pfam" id="PF07995">
    <property type="entry name" value="GSDH"/>
    <property type="match status" value="2"/>
</dbReference>
<dbReference type="Gene3D" id="2.120.10.30">
    <property type="entry name" value="TolB, C-terminal domain"/>
    <property type="match status" value="1"/>
</dbReference>
<dbReference type="RefSeq" id="WP_200352925.1">
    <property type="nucleotide sequence ID" value="NZ_BAABHZ010000001.1"/>
</dbReference>
<feature type="signal peptide" evidence="1">
    <location>
        <begin position="1"/>
        <end position="22"/>
    </location>
</feature>
<dbReference type="InterPro" id="IPR036909">
    <property type="entry name" value="Cyt_c-like_dom_sf"/>
</dbReference>
<organism evidence="3 4">
    <name type="scientific">Luteolibacter yonseiensis</name>
    <dbReference type="NCBI Taxonomy" id="1144680"/>
    <lineage>
        <taxon>Bacteria</taxon>
        <taxon>Pseudomonadati</taxon>
        <taxon>Verrucomicrobiota</taxon>
        <taxon>Verrucomicrobiia</taxon>
        <taxon>Verrucomicrobiales</taxon>
        <taxon>Verrucomicrobiaceae</taxon>
        <taxon>Luteolibacter</taxon>
    </lineage>
</organism>
<dbReference type="InterPro" id="IPR013783">
    <property type="entry name" value="Ig-like_fold"/>
</dbReference>
<reference evidence="3" key="1">
    <citation type="submission" date="2021-01" db="EMBL/GenBank/DDBJ databases">
        <title>Modified the classification status of verrucomicrobia.</title>
        <authorList>
            <person name="Feng X."/>
        </authorList>
    </citation>
    <scope>NUCLEOTIDE SEQUENCE</scope>
    <source>
        <strain evidence="3">JCM 18052</strain>
    </source>
</reference>
<sequence>MRNPFILALLLITLLATGRSGAQSHGLTSRPEVGPYLDGVMPPTPPVVATNWSTVVAFPNLTFVNALGLLPVPGTDKLVVWEREGRMYSFVNNPATTSKTLALDLSNRCQGWDDEGLLAVAFHPAFATNHHIYLWYNWVTPGTVLGNPTTRPPNGTNTRQRLARFTMDPSTGIVDPASEYIIIDQIDHNTWHNGGGMMFHPTDGFLYLTNGNDASAANDQSISNALFGCLIRIDVDKRGGAISHPPVKRSFEEVGPNWPNAYHVPNDNPFVGVPGALEEIFALGLRSPHRMTHDATTNRIFIGDVGEGAFEEVHVIEPSDPAGLNFQWNRIEGYNGDLVAPYIGVNRRPIIDYPHSEGSAVIGGYVYRGSEFPELVGKYVFGDNVTNRIWLLDESSYTPTTKAKKILIATMPFGPGPSSGANYTGLSSFGLDAAGELYLCQMSSVAGKIYKLARGGPPPGTPLPATLSQTGVFSNMAALTPSPKLIPYALNQPFWSDGAVKSRWATVPTGTTVGFNATGEWTWPAGSVLVKHFELPVDDNNPAVHKRLETRLLVKTAAGPVYGATYKWRADNSDADLMDSAITENIPVAITPVGALAGADIGSPGLAGATTRTGDELTVSGSGADIWGNSDQFHFASQQRTGDFDISVRVSSLTQPDLYTKVGLMARENLTAGSRHVYAMVFPSNAARNNNVGGYEYQYRTVAGGPSAAIYPASPQPTVNYPNTWLRMKREGDTFTGYSSVDGVTWSEFARLTLDLPDTLYFGLAATSHNNSALTTAKVVLQNVRMQPWYYPSRTDCMTCHNDNAGGVLGPKTRQLNGDFHYPGGVVDNQLRSWGHVGLFDNPPPETQLPDLDALAAAGDTNASLEKRARSYLDSNCSSCHRPGGVHAFWDARFDTPLAQQGIIYGNLANNLGDPRARVVMPQDVTHSVLHRRMNTIGGGIQMPPLAKNVIDRAGVELLAEWINSLTPNIPPIVALTSPATSRLYLASQPIQLAATASDADGISKVEFYDGGTKIGEDATPPYQFTWTGALRGGHSVAALALDTVGNTALSTAVDITVQGPPLPAPWQHADIGTVGVAGDATYDSGTFTLSASGDDIWGTRDSFHFIYRPFTGDGEVIARVADVENVDGWTKSGVMMRNSLAADSTAAFTAITPGNGAAFQRRKTTAGDSVHTAGANVDAPYWVRLVRAGTTFSAYSSPNGVAWSLIGSDTITMGTTIYAGLALTSHNNSTLAESNFDSVSFINTNSPAYLAKINFQPATATVPAGYLADSGSTYGLRSSGFSYGWSNPASPVEYDSVNAPDQRYDTVIPIAGGSSWEIQVPNARYKVRVVAGDPTYTSGTQTEHITVEGQTLLNASISNGTRFADASNTFNVTDGRLTIATGANAVNTKICFIEITSYDVISNIAPALAISSPSDGGIFYQPASVPIEVIAEDVDTAITKVEFFIDGIRIGEDTTEPYSHLWTGPVYGTHSLTARATDIAGGVGESQSVGVTVNTAGVAGLRGEYYNSTNLTDLVSVRADAAVNFDWGNANPVAGVNADNFSVRWSGKITPRYSESHVFRTNTDDGVRLWVDGRLIIDHWGPQAATSWTGTIALVANQSYDIVMEYYEGGGNASAKLYWSSASQIEEIIPSSRMTVPPPQNLPPAIVLTSPSTGAAVFSTDEVTLAASATDPDGTMNRVEFWADGKMLGQVAAPPYTWNWAGGLKTGTHTVWAVAYDGGGASTTSAVVEVESLPFVVHQLSVQHLSNPDRVAFTLGTTVPAGRGYSIEWSENLIDWTPLRSEIATGSPIEVTDTATGADRRFYRMGITR</sequence>
<dbReference type="GO" id="GO:0020037">
    <property type="term" value="F:heme binding"/>
    <property type="evidence" value="ECO:0007669"/>
    <property type="project" value="InterPro"/>
</dbReference>
<gene>
    <name evidence="3" type="ORF">JIN84_20430</name>
</gene>
<keyword evidence="4" id="KW-1185">Reference proteome</keyword>
<dbReference type="Gene3D" id="2.60.40.10">
    <property type="entry name" value="Immunoglobulins"/>
    <property type="match status" value="3"/>
</dbReference>
<dbReference type="PANTHER" id="PTHR19328">
    <property type="entry name" value="HEDGEHOG-INTERACTING PROTEIN"/>
    <property type="match status" value="1"/>
</dbReference>
<dbReference type="PANTHER" id="PTHR19328:SF13">
    <property type="entry name" value="HIPL1 PROTEIN"/>
    <property type="match status" value="1"/>
</dbReference>
<comment type="caution">
    <text evidence="3">The sequence shown here is derived from an EMBL/GenBank/DDBJ whole genome shotgun (WGS) entry which is preliminary data.</text>
</comment>
<name>A0A934VDG6_9BACT</name>
<dbReference type="InterPro" id="IPR011658">
    <property type="entry name" value="PA14_dom"/>
</dbReference>
<proteinExistence type="predicted"/>
<evidence type="ECO:0000256" key="1">
    <source>
        <dbReference type="SAM" id="SignalP"/>
    </source>
</evidence>
<dbReference type="SMART" id="SM00758">
    <property type="entry name" value="PA14"/>
    <property type="match status" value="1"/>
</dbReference>
<dbReference type="InterPro" id="IPR011041">
    <property type="entry name" value="Quinoprot_gluc/sorb_DH_b-prop"/>
</dbReference>
<dbReference type="Gene3D" id="2.60.120.380">
    <property type="match status" value="1"/>
</dbReference>
<dbReference type="InterPro" id="IPR037524">
    <property type="entry name" value="PA14/GLEYA"/>
</dbReference>
<dbReference type="SUPFAM" id="SSF46626">
    <property type="entry name" value="Cytochrome c"/>
    <property type="match status" value="1"/>
</dbReference>
<evidence type="ECO:0000259" key="2">
    <source>
        <dbReference type="PROSITE" id="PS51820"/>
    </source>
</evidence>
<dbReference type="EMBL" id="JAENIK010000012">
    <property type="protein sequence ID" value="MBK1818001.1"/>
    <property type="molecule type" value="Genomic_DNA"/>
</dbReference>
<dbReference type="InterPro" id="IPR012938">
    <property type="entry name" value="Glc/Sorbosone_DH"/>
</dbReference>
<dbReference type="SUPFAM" id="SSF56988">
    <property type="entry name" value="Anthrax protective antigen"/>
    <property type="match status" value="1"/>
</dbReference>
<dbReference type="SUPFAM" id="SSF49785">
    <property type="entry name" value="Galactose-binding domain-like"/>
    <property type="match status" value="1"/>
</dbReference>